<evidence type="ECO:0000259" key="4">
    <source>
        <dbReference type="PROSITE" id="PS50887"/>
    </source>
</evidence>
<dbReference type="SMART" id="SM00267">
    <property type="entry name" value="GGDEF"/>
    <property type="match status" value="1"/>
</dbReference>
<organism evidence="5 6">
    <name type="scientific">Planktothrix agardhii (strain NIVA-CYA 126/8)</name>
    <dbReference type="NCBI Taxonomy" id="388467"/>
    <lineage>
        <taxon>Bacteria</taxon>
        <taxon>Bacillati</taxon>
        <taxon>Cyanobacteriota</taxon>
        <taxon>Cyanophyceae</taxon>
        <taxon>Oscillatoriophycideae</taxon>
        <taxon>Oscillatoriales</taxon>
        <taxon>Microcoleaceae</taxon>
        <taxon>Planktothrix</taxon>
    </lineage>
</organism>
<dbReference type="PROSITE" id="PS50887">
    <property type="entry name" value="GGDEF"/>
    <property type="match status" value="1"/>
</dbReference>
<dbReference type="EMBL" id="CM002803">
    <property type="protein sequence ID" value="KEI67433.1"/>
    <property type="molecule type" value="Genomic_DNA"/>
</dbReference>
<feature type="coiled-coil region" evidence="1">
    <location>
        <begin position="1"/>
        <end position="28"/>
    </location>
</feature>
<dbReference type="CDD" id="cd01949">
    <property type="entry name" value="GGDEF"/>
    <property type="match status" value="1"/>
</dbReference>
<dbReference type="SMART" id="SM00065">
    <property type="entry name" value="GAF"/>
    <property type="match status" value="1"/>
</dbReference>
<dbReference type="InterPro" id="IPR000014">
    <property type="entry name" value="PAS"/>
</dbReference>
<dbReference type="InterPro" id="IPR052155">
    <property type="entry name" value="Biofilm_reg_signaling"/>
</dbReference>
<proteinExistence type="predicted"/>
<dbReference type="PROSITE" id="PS50112">
    <property type="entry name" value="PAS"/>
    <property type="match status" value="3"/>
</dbReference>
<dbReference type="PANTHER" id="PTHR44757:SF2">
    <property type="entry name" value="BIOFILM ARCHITECTURE MAINTENANCE PROTEIN MBAA"/>
    <property type="match status" value="1"/>
</dbReference>
<dbReference type="InterPro" id="IPR001610">
    <property type="entry name" value="PAC"/>
</dbReference>
<dbReference type="InterPro" id="IPR000700">
    <property type="entry name" value="PAS-assoc_C"/>
</dbReference>
<evidence type="ECO:0000256" key="1">
    <source>
        <dbReference type="SAM" id="Coils"/>
    </source>
</evidence>
<dbReference type="InterPro" id="IPR029787">
    <property type="entry name" value="Nucleotide_cyclase"/>
</dbReference>
<dbReference type="HOGENOM" id="CLU_272130_0_0_3"/>
<feature type="coiled-coil region" evidence="1">
    <location>
        <begin position="317"/>
        <end position="355"/>
    </location>
</feature>
<dbReference type="Gene3D" id="3.30.70.270">
    <property type="match status" value="1"/>
</dbReference>
<dbReference type="eggNOG" id="COG4191">
    <property type="taxonomic scope" value="Bacteria"/>
</dbReference>
<gene>
    <name evidence="5" type="primary">pleD</name>
    <name evidence="5" type="ORF">A19Y_2538</name>
</gene>
<dbReference type="SUPFAM" id="SSF55781">
    <property type="entry name" value="GAF domain-like"/>
    <property type="match status" value="1"/>
</dbReference>
<dbReference type="InterPro" id="IPR029016">
    <property type="entry name" value="GAF-like_dom_sf"/>
</dbReference>
<sequence length="1188" mass="134524">MVDLEQSEEELEQEVQDLRYQLEIAKETLRAIGNGEVDALVIAGLEGEQVYTLQGADSSYRMLVEEMKEGAATITTDSTLLLYCNKRLASLVKTPLKNLIGTDFKEFISPSDLTLFESLSQKANLGSGKAELTLIARDGTEVPVYLSINILNQKGVEVGCLIITDLSEQKRDEDIVAQERLTRLLLEQAAESIIVCDHQGKIIRASQEAQRILGANLLLSDFDDLIKLELLPQQNCGHSLRKKEKSSNSIFSIAPVINGHPYKGREVLFIRKDGEKINFLLSASPLSKPHSVFKGCVVILTNITERKWSEESLKKINEELEIKVSERTAELESLNSRLKQELVEQARTQQILQDQAQLLDLANDGIIAIDLNDHINYWNQGAEKLYGYSKSEALGNNLVKLLKIPSPQSLEKIKQEVLQKGNWEGELIQTNQQGNTVIIHSSWSLKKDSEGNPIAILKINRDITKAKQAEQAIIDSGLRLAGILDMAQDAIISINEQQQITLFNQGAEKIFGYRANEILKRPFSLLISEFSFQKDCQYHPELLPENRLIQDIGEYQEVTGYRKDGTEFPAEVSISRLSLEAGKILTVFMRDISDRKRVEIAIQKAQEDLEIKVQERTMQLATSNDELVREIAERKLLENQLHEVNEELEQRVEQRTNELAKAINDLKQEAIERQKTTLALQESEARFRAAIDGSLDAFFLLQSYRDAEGKLTNFVLVDMNSKAEELLSQNKDNLLGKELNDVFYQESNLGYFDHYLRAFRTRKGFEEELEVSNPNIKAKWLQIQVVPLDDGIALTCRDITERKKNEEAAQQANQNLTRWVNDLEQRNRETMLLGQMSEFLQACNSTEEAYQVMNDLLKPFFPKISGGLFVARNSKNLVEMVAIWGDLQGISEAVFSPQDCWALRRGRSHFVPATTSNLLCKHIHQKNYRQYQLNSNNSSEIIPKPPEKNKLPATYPVMVEHLCVPMIAQGDALGLLCLASEESGQISEDQQRLATAVAEHIALALANLKLREALEYQSIRDGLTGLYNRRYLEESLEREINRAQRQKFGLGIIMIDIDHFKNYNDTFGHNGGDIVLQQLGNILQKNVRGSDIACRYGGEEFTLILPEISLEFVKERAEQIRVEVQELKPKHRDQDLGQITLSLGISMFPNQGLTGESIMRAADTALYQAKEEGRNRVCVFGSNFDHYT</sequence>
<keyword evidence="1" id="KW-0175">Coiled coil</keyword>
<dbReference type="SUPFAM" id="SSF55073">
    <property type="entry name" value="Nucleotide cyclase"/>
    <property type="match status" value="1"/>
</dbReference>
<dbReference type="FunFam" id="3.30.70.270:FF:000001">
    <property type="entry name" value="Diguanylate cyclase domain protein"/>
    <property type="match status" value="1"/>
</dbReference>
<dbReference type="Gene3D" id="3.30.450.40">
    <property type="match status" value="1"/>
</dbReference>
<protein>
    <submittedName>
        <fullName evidence="5">PleD</fullName>
        <ecNumber evidence="5">2.7.3.-</ecNumber>
    </submittedName>
</protein>
<evidence type="ECO:0000259" key="2">
    <source>
        <dbReference type="PROSITE" id="PS50112"/>
    </source>
</evidence>
<feature type="domain" description="PAC" evidence="3">
    <location>
        <begin position="554"/>
        <end position="604"/>
    </location>
</feature>
<dbReference type="eggNOG" id="COG3706">
    <property type="taxonomic scope" value="Bacteria"/>
</dbReference>
<keyword evidence="5" id="KW-0808">Transferase</keyword>
<evidence type="ECO:0000313" key="5">
    <source>
        <dbReference type="EMBL" id="KEI67433.1"/>
    </source>
</evidence>
<dbReference type="Pfam" id="PF13426">
    <property type="entry name" value="PAS_9"/>
    <property type="match status" value="3"/>
</dbReference>
<dbReference type="Pfam" id="PF13185">
    <property type="entry name" value="GAF_2"/>
    <property type="match status" value="1"/>
</dbReference>
<feature type="domain" description="PAC" evidence="3">
    <location>
        <begin position="263"/>
        <end position="315"/>
    </location>
</feature>
<feature type="domain" description="PAS" evidence="2">
    <location>
        <begin position="357"/>
        <end position="420"/>
    </location>
</feature>
<dbReference type="InterPro" id="IPR043128">
    <property type="entry name" value="Rev_trsase/Diguanyl_cyclase"/>
</dbReference>
<dbReference type="EC" id="2.7.3.-" evidence="5"/>
<dbReference type="PROSITE" id="PS50113">
    <property type="entry name" value="PAC"/>
    <property type="match status" value="3"/>
</dbReference>
<dbReference type="InterPro" id="IPR000160">
    <property type="entry name" value="GGDEF_dom"/>
</dbReference>
<dbReference type="Proteomes" id="UP000027395">
    <property type="component" value="Chromosome"/>
</dbReference>
<feature type="domain" description="PAS" evidence="2">
    <location>
        <begin position="178"/>
        <end position="214"/>
    </location>
</feature>
<dbReference type="SMART" id="SM00091">
    <property type="entry name" value="PAS"/>
    <property type="match status" value="5"/>
</dbReference>
<evidence type="ECO:0000259" key="3">
    <source>
        <dbReference type="PROSITE" id="PS50113"/>
    </source>
</evidence>
<dbReference type="SUPFAM" id="SSF55785">
    <property type="entry name" value="PYP-like sensor domain (PAS domain)"/>
    <property type="match status" value="5"/>
</dbReference>
<keyword evidence="6" id="KW-1185">Reference proteome</keyword>
<dbReference type="PATRIC" id="fig|388467.6.peg.2481"/>
<dbReference type="Pfam" id="PF00990">
    <property type="entry name" value="GGDEF"/>
    <property type="match status" value="1"/>
</dbReference>
<dbReference type="Pfam" id="PF08448">
    <property type="entry name" value="PAS_4"/>
    <property type="match status" value="1"/>
</dbReference>
<evidence type="ECO:0000313" key="6">
    <source>
        <dbReference type="Proteomes" id="UP000027395"/>
    </source>
</evidence>
<dbReference type="PANTHER" id="PTHR44757">
    <property type="entry name" value="DIGUANYLATE CYCLASE DGCP"/>
    <property type="match status" value="1"/>
</dbReference>
<dbReference type="InterPro" id="IPR013656">
    <property type="entry name" value="PAS_4"/>
</dbReference>
<dbReference type="Gene3D" id="3.30.450.20">
    <property type="entry name" value="PAS domain"/>
    <property type="match status" value="5"/>
</dbReference>
<feature type="domain" description="GGDEF" evidence="4">
    <location>
        <begin position="1048"/>
        <end position="1182"/>
    </location>
</feature>
<feature type="domain" description="PAC" evidence="3">
    <location>
        <begin position="421"/>
        <end position="475"/>
    </location>
</feature>
<dbReference type="GO" id="GO:0016740">
    <property type="term" value="F:transferase activity"/>
    <property type="evidence" value="ECO:0007669"/>
    <property type="project" value="UniProtKB-KW"/>
</dbReference>
<dbReference type="Pfam" id="PF00989">
    <property type="entry name" value="PAS"/>
    <property type="match status" value="1"/>
</dbReference>
<dbReference type="GO" id="GO:0006355">
    <property type="term" value="P:regulation of DNA-templated transcription"/>
    <property type="evidence" value="ECO:0007669"/>
    <property type="project" value="InterPro"/>
</dbReference>
<dbReference type="InterPro" id="IPR013767">
    <property type="entry name" value="PAS_fold"/>
</dbReference>
<feature type="coiled-coil region" evidence="1">
    <location>
        <begin position="595"/>
        <end position="669"/>
    </location>
</feature>
<dbReference type="CDD" id="cd00130">
    <property type="entry name" value="PAS"/>
    <property type="match status" value="4"/>
</dbReference>
<dbReference type="InterPro" id="IPR003018">
    <property type="entry name" value="GAF"/>
</dbReference>
<reference evidence="5 6" key="1">
    <citation type="journal article" date="2014" name="Appl. Environ. Microbiol.">
        <title>Elucidation of insertion elements encoded on plasmids and in vitro construction of shuttle vectors from the toxic cyanobacterium Planktothrix.</title>
        <authorList>
            <person name="Christiansen G."/>
            <person name="Goesmann A."/>
            <person name="Kurmayer R."/>
        </authorList>
    </citation>
    <scope>NUCLEOTIDE SEQUENCE [LARGE SCALE GENOMIC DNA]</scope>
    <source>
        <strain evidence="5 6">NIVA-CYA 126/8</strain>
    </source>
</reference>
<dbReference type="InterPro" id="IPR035965">
    <property type="entry name" value="PAS-like_dom_sf"/>
</dbReference>
<name>A0A073CIA6_PLAA1</name>
<dbReference type="NCBIfam" id="TIGR00254">
    <property type="entry name" value="GGDEF"/>
    <property type="match status" value="1"/>
</dbReference>
<dbReference type="RefSeq" id="WP_052369576.1">
    <property type="nucleotide sequence ID" value="NZ_CM002803.1"/>
</dbReference>
<feature type="domain" description="PAS" evidence="2">
    <location>
        <begin position="476"/>
        <end position="521"/>
    </location>
</feature>
<dbReference type="SMART" id="SM00086">
    <property type="entry name" value="PAC"/>
    <property type="match status" value="5"/>
</dbReference>
<accession>A0A073CIA6</accession>
<dbReference type="AlphaFoldDB" id="A0A073CIA6"/>
<dbReference type="STRING" id="388467.A19Y_2538"/>
<dbReference type="NCBIfam" id="TIGR00229">
    <property type="entry name" value="sensory_box"/>
    <property type="match status" value="3"/>
</dbReference>